<dbReference type="Proteomes" id="UP000013966">
    <property type="component" value="Chromosome 2"/>
</dbReference>
<feature type="domain" description="Aldehyde dehydrogenase" evidence="3">
    <location>
        <begin position="24"/>
        <end position="479"/>
    </location>
</feature>
<dbReference type="InterPro" id="IPR016161">
    <property type="entry name" value="Ald_DH/histidinol_DH"/>
</dbReference>
<dbReference type="InterPro" id="IPR016162">
    <property type="entry name" value="Ald_DH_N"/>
</dbReference>
<reference evidence="4 5" key="2">
    <citation type="journal article" date="2018" name="Int. J. Syst. Evol. Microbiol.">
        <title>Burkholderia insecticola sp. nov., a gut symbiotic bacterium of the bean bug Riptortus pedestris.</title>
        <authorList>
            <person name="Takeshita K."/>
            <person name="Tamaki H."/>
            <person name="Ohbayashi T."/>
            <person name="Meng X.-Y."/>
            <person name="Sone T."/>
            <person name="Mitani Y."/>
            <person name="Peeters C."/>
            <person name="Kikuchi Y."/>
            <person name="Vandamme P."/>
        </authorList>
    </citation>
    <scope>NUCLEOTIDE SEQUENCE [LARGE SCALE GENOMIC DNA]</scope>
    <source>
        <strain evidence="4">RPE64</strain>
    </source>
</reference>
<dbReference type="FunFam" id="3.40.309.10:FF:000009">
    <property type="entry name" value="Aldehyde dehydrogenase A"/>
    <property type="match status" value="1"/>
</dbReference>
<dbReference type="Gene3D" id="3.40.605.10">
    <property type="entry name" value="Aldehyde Dehydrogenase, Chain A, domain 1"/>
    <property type="match status" value="1"/>
</dbReference>
<dbReference type="PATRIC" id="fig|758793.3.peg.4218"/>
<gene>
    <name evidence="4" type="ORF">BRPE64_BCDS13090</name>
</gene>
<dbReference type="EMBL" id="AP013059">
    <property type="protein sequence ID" value="BAN25970.1"/>
    <property type="molecule type" value="Genomic_DNA"/>
</dbReference>
<dbReference type="OrthoDB" id="6187633at2"/>
<dbReference type="AlphaFoldDB" id="R4WXJ6"/>
<dbReference type="SUPFAM" id="SSF53720">
    <property type="entry name" value="ALDH-like"/>
    <property type="match status" value="1"/>
</dbReference>
<dbReference type="FunFam" id="3.40.605.10:FF:000033">
    <property type="entry name" value="NAD-dependent succinate-semialdehyde dehydrogenase"/>
    <property type="match status" value="1"/>
</dbReference>
<dbReference type="PANTHER" id="PTHR43353:SF5">
    <property type="entry name" value="SUCCINATE-SEMIALDEHYDE DEHYDROGENASE, MITOCHONDRIAL"/>
    <property type="match status" value="1"/>
</dbReference>
<dbReference type="InterPro" id="IPR015590">
    <property type="entry name" value="Aldehyde_DH_dom"/>
</dbReference>
<proteinExistence type="inferred from homology"/>
<evidence type="ECO:0000256" key="2">
    <source>
        <dbReference type="ARBA" id="ARBA00023002"/>
    </source>
</evidence>
<dbReference type="CDD" id="cd07103">
    <property type="entry name" value="ALDH_F5_SSADH_GabD"/>
    <property type="match status" value="1"/>
</dbReference>
<keyword evidence="5" id="KW-1185">Reference proteome</keyword>
<sequence>MSSTRSDIPAYPNTQLYIDGAWRNGSRDTAVINPANEAEIGRLALAGEAELSLAADAAARGFKEWRKVSPYERSKLMRRAAQNIRDRAEQIAAIMSMEQGKPFGEARIETMSAADIIEWFAEEGRRTYGRVIPSRSDAVRQIVTREPVGPVAAFTPWNFPINQAVRKVSAALASGCSVVLKGPEETPASCAALVQAYADAGLPAGVLNLVFGVPADVSKYLIAHPAIRKISFTGSTPVGKLLASLAGEHMKRVTMELGGHAPAIVFKDADVPRAAKMLASAKFRNAGQVCISPTRFLVEESAYEEFVHHFVATASAVKVGNGLDDGVQMGPLANGRRLEAMERLVADAREHGAKVLTGGERIGREGYFFAPTVLADVPLSARIMTEEPFGPIAPIASFKSYDEVIAEANRLPYGLAAYAYTRSAATAAAVSDDIESGMLSINHQGLALPETPFGGVKDSGYGSEGGSEAMDAYLVTKFVTEHR</sequence>
<dbReference type="Pfam" id="PF00171">
    <property type="entry name" value="Aldedh"/>
    <property type="match status" value="1"/>
</dbReference>
<comment type="similarity">
    <text evidence="1">Belongs to the aldehyde dehydrogenase family.</text>
</comment>
<dbReference type="InterPro" id="IPR050740">
    <property type="entry name" value="Aldehyde_DH_Superfamily"/>
</dbReference>
<organism evidence="4 5">
    <name type="scientific">Caballeronia insecticola</name>
    <dbReference type="NCBI Taxonomy" id="758793"/>
    <lineage>
        <taxon>Bacteria</taxon>
        <taxon>Pseudomonadati</taxon>
        <taxon>Pseudomonadota</taxon>
        <taxon>Betaproteobacteria</taxon>
        <taxon>Burkholderiales</taxon>
        <taxon>Burkholderiaceae</taxon>
        <taxon>Caballeronia</taxon>
    </lineage>
</organism>
<dbReference type="Gene3D" id="3.40.309.10">
    <property type="entry name" value="Aldehyde Dehydrogenase, Chain A, domain 2"/>
    <property type="match status" value="1"/>
</dbReference>
<evidence type="ECO:0000259" key="3">
    <source>
        <dbReference type="Pfam" id="PF00171"/>
    </source>
</evidence>
<evidence type="ECO:0000256" key="1">
    <source>
        <dbReference type="ARBA" id="ARBA00009986"/>
    </source>
</evidence>
<name>R4WXJ6_9BURK</name>
<protein>
    <submittedName>
        <fullName evidence="4">Aldehyde Dehydrogenase</fullName>
    </submittedName>
</protein>
<dbReference type="HOGENOM" id="CLU_005391_5_1_4"/>
<dbReference type="PANTHER" id="PTHR43353">
    <property type="entry name" value="SUCCINATE-SEMIALDEHYDE DEHYDROGENASE, MITOCHONDRIAL"/>
    <property type="match status" value="1"/>
</dbReference>
<dbReference type="InterPro" id="IPR016163">
    <property type="entry name" value="Ald_DH_C"/>
</dbReference>
<dbReference type="STRING" id="758793.BRPE64_BCDS13090"/>
<dbReference type="KEGG" id="buo:BRPE64_BCDS13090"/>
<evidence type="ECO:0000313" key="5">
    <source>
        <dbReference type="Proteomes" id="UP000013966"/>
    </source>
</evidence>
<dbReference type="GO" id="GO:0016620">
    <property type="term" value="F:oxidoreductase activity, acting on the aldehyde or oxo group of donors, NAD or NADP as acceptor"/>
    <property type="evidence" value="ECO:0007669"/>
    <property type="project" value="InterPro"/>
</dbReference>
<dbReference type="RefSeq" id="WP_016355394.1">
    <property type="nucleotide sequence ID" value="NC_021294.1"/>
</dbReference>
<accession>R4WXJ6</accession>
<evidence type="ECO:0000313" key="4">
    <source>
        <dbReference type="EMBL" id="BAN25970.1"/>
    </source>
</evidence>
<keyword evidence="2" id="KW-0560">Oxidoreductase</keyword>
<reference evidence="4 5" key="1">
    <citation type="journal article" date="2013" name="Genome Announc.">
        <title>Complete Genome Sequence of Burkholderia sp. Strain RPE64, Bacterial Symbiont of the Bean Bug Riptortus pedestris.</title>
        <authorList>
            <person name="Shibata T.F."/>
            <person name="Maeda T."/>
            <person name="Nikoh N."/>
            <person name="Yamaguchi K."/>
            <person name="Oshima K."/>
            <person name="Hattori M."/>
            <person name="Nishiyama T."/>
            <person name="Hasebe M."/>
            <person name="Fukatsu T."/>
            <person name="Kikuchi Y."/>
            <person name="Shigenobu S."/>
        </authorList>
    </citation>
    <scope>NUCLEOTIDE SEQUENCE [LARGE SCALE GENOMIC DNA]</scope>
</reference>